<keyword evidence="3 8" id="KW-0349">Heme</keyword>
<keyword evidence="11" id="KW-1185">Reference proteome</keyword>
<dbReference type="GO" id="GO:0020037">
    <property type="term" value="F:heme binding"/>
    <property type="evidence" value="ECO:0007669"/>
    <property type="project" value="InterPro"/>
</dbReference>
<dbReference type="PRINTS" id="PR00385">
    <property type="entry name" value="P450"/>
</dbReference>
<dbReference type="GO" id="GO:0004497">
    <property type="term" value="F:monooxygenase activity"/>
    <property type="evidence" value="ECO:0007669"/>
    <property type="project" value="UniProtKB-KW"/>
</dbReference>
<name>A0AAV7U5F9_PLEWA</name>
<dbReference type="PRINTS" id="PR00463">
    <property type="entry name" value="EP450I"/>
</dbReference>
<dbReference type="GO" id="GO:0071375">
    <property type="term" value="P:cellular response to peptide hormone stimulus"/>
    <property type="evidence" value="ECO:0007669"/>
    <property type="project" value="TreeGrafter"/>
</dbReference>
<keyword evidence="4 8" id="KW-0479">Metal-binding</keyword>
<evidence type="ECO:0000256" key="2">
    <source>
        <dbReference type="ARBA" id="ARBA00010617"/>
    </source>
</evidence>
<dbReference type="PANTHER" id="PTHR24279">
    <property type="entry name" value="CYTOCHROME P450"/>
    <property type="match status" value="1"/>
</dbReference>
<dbReference type="InterPro" id="IPR050479">
    <property type="entry name" value="CYP11_CYP27_families"/>
</dbReference>
<reference evidence="10" key="1">
    <citation type="journal article" date="2022" name="bioRxiv">
        <title>Sequencing and chromosome-scale assembly of the giantPleurodeles waltlgenome.</title>
        <authorList>
            <person name="Brown T."/>
            <person name="Elewa A."/>
            <person name="Iarovenko S."/>
            <person name="Subramanian E."/>
            <person name="Araus A.J."/>
            <person name="Petzold A."/>
            <person name="Susuki M."/>
            <person name="Suzuki K.-i.T."/>
            <person name="Hayashi T."/>
            <person name="Toyoda A."/>
            <person name="Oliveira C."/>
            <person name="Osipova E."/>
            <person name="Leigh N.D."/>
            <person name="Simon A."/>
            <person name="Yun M.H."/>
        </authorList>
    </citation>
    <scope>NUCLEOTIDE SEQUENCE</scope>
    <source>
        <strain evidence="10">20211129_DDA</strain>
        <tissue evidence="10">Liver</tissue>
    </source>
</reference>
<dbReference type="Pfam" id="PF00067">
    <property type="entry name" value="p450"/>
    <property type="match status" value="1"/>
</dbReference>
<dbReference type="PROSITE" id="PS00086">
    <property type="entry name" value="CYTOCHROME_P450"/>
    <property type="match status" value="1"/>
</dbReference>
<dbReference type="EMBL" id="JANPWB010000005">
    <property type="protein sequence ID" value="KAJ1184107.1"/>
    <property type="molecule type" value="Genomic_DNA"/>
</dbReference>
<dbReference type="FunFam" id="1.10.630.10:FF:000006">
    <property type="entry name" value="Cytochrome P450 302a1, mitochondrial"/>
    <property type="match status" value="1"/>
</dbReference>
<evidence type="ECO:0000313" key="10">
    <source>
        <dbReference type="EMBL" id="KAJ1184107.1"/>
    </source>
</evidence>
<dbReference type="GO" id="GO:0016705">
    <property type="term" value="F:oxidoreductase activity, acting on paired donors, with incorporation or reduction of molecular oxygen"/>
    <property type="evidence" value="ECO:0007669"/>
    <property type="project" value="InterPro"/>
</dbReference>
<comment type="cofactor">
    <cofactor evidence="1 8">
        <name>heme</name>
        <dbReference type="ChEBI" id="CHEBI:30413"/>
    </cofactor>
</comment>
<dbReference type="AlphaFoldDB" id="A0AAV7U5F9"/>
<evidence type="ECO:0000256" key="5">
    <source>
        <dbReference type="ARBA" id="ARBA00023002"/>
    </source>
</evidence>
<dbReference type="SUPFAM" id="SSF48264">
    <property type="entry name" value="Cytochrome P450"/>
    <property type="match status" value="1"/>
</dbReference>
<gene>
    <name evidence="10" type="ORF">NDU88_000917</name>
</gene>
<dbReference type="Gene3D" id="1.10.630.10">
    <property type="entry name" value="Cytochrome P450"/>
    <property type="match status" value="1"/>
</dbReference>
<dbReference type="InterPro" id="IPR036396">
    <property type="entry name" value="Cyt_P450_sf"/>
</dbReference>
<sequence>MALPASTWTRSLGMGRWSLPGQSPLVRARQPRAYATLAAARAVAGTKRMKSFDDLPGPSLAESLYRMFIKGYVLHTHELQLIEKKLYGPIWKTTIGQYKSVNIASPEILETVLRQEGKYPMRCDMALWKAHRDQRQLAYGPLTEEGHRWHSLRTTLNKRMLKPKEVVCYSGVINEVVSDLITRIQGLREESTSGVNVDDVAQLLYRFAFESICTILFEARLGCLEKEISPETQKFIDSIGHMLRNSVYTEVLPKWTRGILPYWKNYLEAWDTIFDYGRKLINSKMEKIQDRLDSGKEVQGEYLTYLLSSGALTRDEVCGSMGELLQAGVDTTSNTLTWTLYELAKNPEIQNSLYQEVASVVKGDQMATVEDLNQMPLLKAVIKETLRMYPVVSSNGRVVVEKEMVIGDYCFPQNTQFTLCHYALSRDETNFPEPDRFLPKRWLRGEGMKHHPFSSIPFGYGVRACLGRRIAELEMHLALSRIIQLFKVVPDPSLGDVKSLARVVLVSDKPINLQFIDRER</sequence>
<evidence type="ECO:0000256" key="1">
    <source>
        <dbReference type="ARBA" id="ARBA00001971"/>
    </source>
</evidence>
<dbReference type="GO" id="GO:0034650">
    <property type="term" value="P:cortisol metabolic process"/>
    <property type="evidence" value="ECO:0007669"/>
    <property type="project" value="TreeGrafter"/>
</dbReference>
<dbReference type="GO" id="GO:0042359">
    <property type="term" value="P:vitamin D metabolic process"/>
    <property type="evidence" value="ECO:0007669"/>
    <property type="project" value="UniProtKB-ARBA"/>
</dbReference>
<feature type="binding site" description="axial binding residue" evidence="8">
    <location>
        <position position="465"/>
    </location>
    <ligand>
        <name>heme</name>
        <dbReference type="ChEBI" id="CHEBI:30413"/>
    </ligand>
    <ligandPart>
        <name>Fe</name>
        <dbReference type="ChEBI" id="CHEBI:18248"/>
    </ligandPart>
</feature>
<dbReference type="GO" id="GO:0006700">
    <property type="term" value="P:C21-steroid hormone biosynthetic process"/>
    <property type="evidence" value="ECO:0007669"/>
    <property type="project" value="TreeGrafter"/>
</dbReference>
<dbReference type="InterPro" id="IPR002401">
    <property type="entry name" value="Cyt_P450_E_grp-I"/>
</dbReference>
<keyword evidence="7 9" id="KW-0503">Monooxygenase</keyword>
<comment type="similarity">
    <text evidence="2 9">Belongs to the cytochrome P450 family.</text>
</comment>
<dbReference type="InterPro" id="IPR017972">
    <property type="entry name" value="Cyt_P450_CS"/>
</dbReference>
<evidence type="ECO:0000256" key="3">
    <source>
        <dbReference type="ARBA" id="ARBA00022617"/>
    </source>
</evidence>
<evidence type="ECO:0000313" key="11">
    <source>
        <dbReference type="Proteomes" id="UP001066276"/>
    </source>
</evidence>
<evidence type="ECO:0000256" key="8">
    <source>
        <dbReference type="PIRSR" id="PIRSR602401-1"/>
    </source>
</evidence>
<evidence type="ECO:0000256" key="6">
    <source>
        <dbReference type="ARBA" id="ARBA00023004"/>
    </source>
</evidence>
<proteinExistence type="inferred from homology"/>
<dbReference type="Proteomes" id="UP001066276">
    <property type="component" value="Chromosome 3_1"/>
</dbReference>
<evidence type="ECO:0000256" key="4">
    <source>
        <dbReference type="ARBA" id="ARBA00022723"/>
    </source>
</evidence>
<protein>
    <recommendedName>
        <fullName evidence="12">Sterol 26-hydroxylase, mitochondrial</fullName>
    </recommendedName>
</protein>
<dbReference type="GO" id="GO:0008203">
    <property type="term" value="P:cholesterol metabolic process"/>
    <property type="evidence" value="ECO:0007669"/>
    <property type="project" value="TreeGrafter"/>
</dbReference>
<dbReference type="GO" id="GO:0005743">
    <property type="term" value="C:mitochondrial inner membrane"/>
    <property type="evidence" value="ECO:0007669"/>
    <property type="project" value="TreeGrafter"/>
</dbReference>
<evidence type="ECO:0008006" key="12">
    <source>
        <dbReference type="Google" id="ProtNLM"/>
    </source>
</evidence>
<keyword evidence="5 9" id="KW-0560">Oxidoreductase</keyword>
<accession>A0AAV7U5F9</accession>
<evidence type="ECO:0000256" key="9">
    <source>
        <dbReference type="RuleBase" id="RU000461"/>
    </source>
</evidence>
<dbReference type="InterPro" id="IPR001128">
    <property type="entry name" value="Cyt_P450"/>
</dbReference>
<dbReference type="PANTHER" id="PTHR24279:SF119">
    <property type="entry name" value="STEROL 26-HYDROXYLASE, MITOCHONDRIAL"/>
    <property type="match status" value="1"/>
</dbReference>
<evidence type="ECO:0000256" key="7">
    <source>
        <dbReference type="ARBA" id="ARBA00023033"/>
    </source>
</evidence>
<comment type="caution">
    <text evidence="10">The sequence shown here is derived from an EMBL/GenBank/DDBJ whole genome shotgun (WGS) entry which is preliminary data.</text>
</comment>
<dbReference type="GO" id="GO:0005506">
    <property type="term" value="F:iron ion binding"/>
    <property type="evidence" value="ECO:0007669"/>
    <property type="project" value="InterPro"/>
</dbReference>
<organism evidence="10 11">
    <name type="scientific">Pleurodeles waltl</name>
    <name type="common">Iberian ribbed newt</name>
    <dbReference type="NCBI Taxonomy" id="8319"/>
    <lineage>
        <taxon>Eukaryota</taxon>
        <taxon>Metazoa</taxon>
        <taxon>Chordata</taxon>
        <taxon>Craniata</taxon>
        <taxon>Vertebrata</taxon>
        <taxon>Euteleostomi</taxon>
        <taxon>Amphibia</taxon>
        <taxon>Batrachia</taxon>
        <taxon>Caudata</taxon>
        <taxon>Salamandroidea</taxon>
        <taxon>Salamandridae</taxon>
        <taxon>Pleurodelinae</taxon>
        <taxon>Pleurodeles</taxon>
    </lineage>
</organism>
<keyword evidence="6 8" id="KW-0408">Iron</keyword>
<dbReference type="GO" id="GO:0006704">
    <property type="term" value="P:glucocorticoid biosynthetic process"/>
    <property type="evidence" value="ECO:0007669"/>
    <property type="project" value="TreeGrafter"/>
</dbReference>